<dbReference type="FunFam" id="1.10.10.60:FF:000020">
    <property type="entry name" value="Ceramide synthase 5"/>
    <property type="match status" value="1"/>
</dbReference>
<dbReference type="InterPro" id="IPR009057">
    <property type="entry name" value="Homeodomain-like_sf"/>
</dbReference>
<evidence type="ECO:0000256" key="14">
    <source>
        <dbReference type="RuleBase" id="RU000682"/>
    </source>
</evidence>
<keyword evidence="8 16" id="KW-1133">Transmembrane helix</keyword>
<dbReference type="UniPathway" id="UPA00222"/>
<dbReference type="Proteomes" id="UP000694558">
    <property type="component" value="Chromosome 11"/>
</dbReference>
<evidence type="ECO:0000256" key="1">
    <source>
        <dbReference type="ARBA" id="ARBA00004477"/>
    </source>
</evidence>
<dbReference type="InterPro" id="IPR001356">
    <property type="entry name" value="HD"/>
</dbReference>
<comment type="pathway">
    <text evidence="3">Sphingolipid metabolism.</text>
</comment>
<feature type="transmembrane region" description="Helical" evidence="16">
    <location>
        <begin position="179"/>
        <end position="198"/>
    </location>
</feature>
<feature type="region of interest" description="Disordered" evidence="15">
    <location>
        <begin position="313"/>
        <end position="355"/>
    </location>
</feature>
<keyword evidence="6 13" id="KW-0812">Transmembrane</keyword>
<evidence type="ECO:0000256" key="11">
    <source>
        <dbReference type="ARBA" id="ARBA00049036"/>
    </source>
</evidence>
<dbReference type="GeneTree" id="ENSGT01030000234515"/>
<accession>A0A8D3AEE1</accession>
<evidence type="ECO:0000256" key="12">
    <source>
        <dbReference type="PROSITE-ProRule" id="PRU00108"/>
    </source>
</evidence>
<comment type="subcellular location">
    <subcellularLocation>
        <location evidence="1">Endoplasmic reticulum membrane</location>
        <topology evidence="1">Multi-pass membrane protein</topology>
    </subcellularLocation>
    <subcellularLocation>
        <location evidence="12 14">Nucleus</location>
    </subcellularLocation>
</comment>
<evidence type="ECO:0000259" key="17">
    <source>
        <dbReference type="PROSITE" id="PS50071"/>
    </source>
</evidence>
<feature type="domain" description="TLC" evidence="18">
    <location>
        <begin position="104"/>
        <end position="305"/>
    </location>
</feature>
<keyword evidence="12 14" id="KW-0539">Nucleus</keyword>
<evidence type="ECO:0000256" key="15">
    <source>
        <dbReference type="SAM" id="MobiDB-lite"/>
    </source>
</evidence>
<evidence type="ECO:0000313" key="20">
    <source>
        <dbReference type="Proteomes" id="UP000694558"/>
    </source>
</evidence>
<keyword evidence="5" id="KW-0808">Transferase</keyword>
<dbReference type="PROSITE" id="PS50071">
    <property type="entry name" value="HOMEOBOX_2"/>
    <property type="match status" value="1"/>
</dbReference>
<evidence type="ECO:0000256" key="3">
    <source>
        <dbReference type="ARBA" id="ARBA00004991"/>
    </source>
</evidence>
<feature type="transmembrane region" description="Helical" evidence="16">
    <location>
        <begin position="276"/>
        <end position="297"/>
    </location>
</feature>
<feature type="DNA-binding region" description="Homeobox" evidence="12">
    <location>
        <begin position="87"/>
        <end position="129"/>
    </location>
</feature>
<dbReference type="PANTHER" id="PTHR12560:SF8">
    <property type="entry name" value="CERAMIDE SYNTHASE 5"/>
    <property type="match status" value="1"/>
</dbReference>
<evidence type="ECO:0000256" key="7">
    <source>
        <dbReference type="ARBA" id="ARBA00022824"/>
    </source>
</evidence>
<proteinExistence type="predicted"/>
<evidence type="ECO:0000256" key="10">
    <source>
        <dbReference type="ARBA" id="ARBA00023136"/>
    </source>
</evidence>
<dbReference type="GO" id="GO:0003677">
    <property type="term" value="F:DNA binding"/>
    <property type="evidence" value="ECO:0007669"/>
    <property type="project" value="UniProtKB-UniRule"/>
</dbReference>
<evidence type="ECO:0000256" key="6">
    <source>
        <dbReference type="ARBA" id="ARBA00022692"/>
    </source>
</evidence>
<keyword evidence="12 14" id="KW-0238">DNA-binding</keyword>
<name>A0A8D3AEE1_SCOMX</name>
<dbReference type="GO" id="GO:0046513">
    <property type="term" value="P:ceramide biosynthetic process"/>
    <property type="evidence" value="ECO:0007669"/>
    <property type="project" value="InterPro"/>
</dbReference>
<reference evidence="19" key="2">
    <citation type="submission" date="2025-08" db="UniProtKB">
        <authorList>
            <consortium name="Ensembl"/>
        </authorList>
    </citation>
    <scope>IDENTIFICATION</scope>
</reference>
<evidence type="ECO:0000313" key="19">
    <source>
        <dbReference type="Ensembl" id="ENSSMAP00000016947.2"/>
    </source>
</evidence>
<dbReference type="GO" id="GO:0005789">
    <property type="term" value="C:endoplasmic reticulum membrane"/>
    <property type="evidence" value="ECO:0007669"/>
    <property type="project" value="UniProtKB-SubCell"/>
</dbReference>
<sequence>MTSSFSDWFWNERFWLPENATWAELEHPPPGAEYPRVRHVLYALPLSVGVFLLRLLFERLVAKPCAHILQIQAGVPRRAQPNAVLERLYRSKTSPDTRQLEGLSKQLDWDVRKIQRWFRIRRDQDRPSTQTKFCESIHCWYNYPFQPLSPGQYNHYVAELAFYWSLMFSQFTDIKRKDFMIMLVHHLATIILITFSYANNMLRAGTLVMCVHDASDIFLEAAKLANYAKYQRLCDGLFVLFSMSFFVTRLVIYPFWIVRSVLIESWEIAGPYQCWWLFNGLLLVLQTLHIIWFYLIARIAIKAIFKGKVAKDDRSDIDSSSDEEINSSCGKTPSQTLNTKGSSHTGNLNGETHDH</sequence>
<dbReference type="GO" id="GO:0005634">
    <property type="term" value="C:nucleus"/>
    <property type="evidence" value="ECO:0007669"/>
    <property type="project" value="UniProtKB-SubCell"/>
</dbReference>
<feature type="transmembrane region" description="Helical" evidence="16">
    <location>
        <begin position="237"/>
        <end position="256"/>
    </location>
</feature>
<reference evidence="19" key="1">
    <citation type="submission" date="2023-05" db="EMBL/GenBank/DDBJ databases">
        <title>High-quality long-read genome of Scophthalmus maximus.</title>
        <authorList>
            <person name="Lien S."/>
            <person name="Martinez P."/>
        </authorList>
    </citation>
    <scope>NUCLEOTIDE SEQUENCE [LARGE SCALE GENOMIC DNA]</scope>
</reference>
<evidence type="ECO:0008006" key="21">
    <source>
        <dbReference type="Google" id="ProtNLM"/>
    </source>
</evidence>
<dbReference type="PIRSF" id="PIRSF005225">
    <property type="entry name" value="LAG1_LAC1"/>
    <property type="match status" value="1"/>
</dbReference>
<keyword evidence="10 13" id="KW-0472">Membrane</keyword>
<dbReference type="Ensembl" id="ENSSMAT00000017156.2">
    <property type="protein sequence ID" value="ENSSMAP00000016947.2"/>
    <property type="gene ID" value="ENSSMAG00000010365.2"/>
</dbReference>
<comment type="pathway">
    <text evidence="2">Lipid metabolism; sphingolipid metabolism.</text>
</comment>
<keyword evidence="4" id="KW-0444">Lipid biosynthesis</keyword>
<dbReference type="CDD" id="cd00086">
    <property type="entry name" value="homeodomain"/>
    <property type="match status" value="1"/>
</dbReference>
<evidence type="ECO:0000256" key="16">
    <source>
        <dbReference type="SAM" id="Phobius"/>
    </source>
</evidence>
<evidence type="ECO:0000256" key="4">
    <source>
        <dbReference type="ARBA" id="ARBA00022516"/>
    </source>
</evidence>
<dbReference type="SMART" id="SM00724">
    <property type="entry name" value="TLC"/>
    <property type="match status" value="1"/>
</dbReference>
<evidence type="ECO:0000256" key="8">
    <source>
        <dbReference type="ARBA" id="ARBA00022989"/>
    </source>
</evidence>
<dbReference type="Gene3D" id="1.10.10.60">
    <property type="entry name" value="Homeodomain-like"/>
    <property type="match status" value="1"/>
</dbReference>
<dbReference type="InterPro" id="IPR016439">
    <property type="entry name" value="Lag1/Lac1-like"/>
</dbReference>
<dbReference type="GO" id="GO:0050291">
    <property type="term" value="F:sphingosine N-acyltransferase activity"/>
    <property type="evidence" value="ECO:0007669"/>
    <property type="project" value="InterPro"/>
</dbReference>
<evidence type="ECO:0000259" key="18">
    <source>
        <dbReference type="PROSITE" id="PS50922"/>
    </source>
</evidence>
<evidence type="ECO:0000256" key="2">
    <source>
        <dbReference type="ARBA" id="ARBA00004760"/>
    </source>
</evidence>
<protein>
    <recommendedName>
        <fullName evidence="21">Ceramide synthase 5</fullName>
    </recommendedName>
</protein>
<keyword evidence="12 14" id="KW-0371">Homeobox</keyword>
<keyword evidence="9" id="KW-0443">Lipid metabolism</keyword>
<gene>
    <name evidence="19" type="primary">LOC118316253</name>
</gene>
<dbReference type="AlphaFoldDB" id="A0A8D3AEE1"/>
<evidence type="ECO:0000256" key="5">
    <source>
        <dbReference type="ARBA" id="ARBA00022679"/>
    </source>
</evidence>
<dbReference type="PANTHER" id="PTHR12560">
    <property type="entry name" value="LONGEVITY ASSURANCE FACTOR 1 LAG1"/>
    <property type="match status" value="1"/>
</dbReference>
<dbReference type="Pfam" id="PF03798">
    <property type="entry name" value="TRAM_LAG1_CLN8"/>
    <property type="match status" value="1"/>
</dbReference>
<keyword evidence="7" id="KW-0256">Endoplasmic reticulum</keyword>
<dbReference type="InterPro" id="IPR006634">
    <property type="entry name" value="TLC-dom"/>
</dbReference>
<dbReference type="SUPFAM" id="SSF46689">
    <property type="entry name" value="Homeodomain-like"/>
    <property type="match status" value="1"/>
</dbReference>
<feature type="domain" description="Homeobox" evidence="17">
    <location>
        <begin position="85"/>
        <end position="128"/>
    </location>
</feature>
<dbReference type="PROSITE" id="PS50922">
    <property type="entry name" value="TLC"/>
    <property type="match status" value="1"/>
</dbReference>
<organism evidence="19 20">
    <name type="scientific">Scophthalmus maximus</name>
    <name type="common">Turbot</name>
    <name type="synonym">Psetta maxima</name>
    <dbReference type="NCBI Taxonomy" id="52904"/>
    <lineage>
        <taxon>Eukaryota</taxon>
        <taxon>Metazoa</taxon>
        <taxon>Chordata</taxon>
        <taxon>Craniata</taxon>
        <taxon>Vertebrata</taxon>
        <taxon>Euteleostomi</taxon>
        <taxon>Actinopterygii</taxon>
        <taxon>Neopterygii</taxon>
        <taxon>Teleostei</taxon>
        <taxon>Neoteleostei</taxon>
        <taxon>Acanthomorphata</taxon>
        <taxon>Carangaria</taxon>
        <taxon>Pleuronectiformes</taxon>
        <taxon>Pleuronectoidei</taxon>
        <taxon>Scophthalmidae</taxon>
        <taxon>Scophthalmus</taxon>
    </lineage>
</organism>
<evidence type="ECO:0000256" key="13">
    <source>
        <dbReference type="PROSITE-ProRule" id="PRU00205"/>
    </source>
</evidence>
<evidence type="ECO:0000256" key="9">
    <source>
        <dbReference type="ARBA" id="ARBA00023098"/>
    </source>
</evidence>
<dbReference type="Pfam" id="PF00046">
    <property type="entry name" value="Homeodomain"/>
    <property type="match status" value="1"/>
</dbReference>
<feature type="compositionally biased region" description="Polar residues" evidence="15">
    <location>
        <begin position="329"/>
        <end position="355"/>
    </location>
</feature>
<comment type="catalytic activity">
    <reaction evidence="11">
        <text>sphinganine + octadecanoyl-CoA = N-(octadecanoyl)-sphinganine + CoA + H(+)</text>
        <dbReference type="Rhea" id="RHEA:36547"/>
        <dbReference type="ChEBI" id="CHEBI:15378"/>
        <dbReference type="ChEBI" id="CHEBI:57287"/>
        <dbReference type="ChEBI" id="CHEBI:57394"/>
        <dbReference type="ChEBI" id="CHEBI:57817"/>
        <dbReference type="ChEBI" id="CHEBI:67033"/>
    </reaction>
    <physiologicalReaction direction="left-to-right" evidence="11">
        <dbReference type="Rhea" id="RHEA:36548"/>
    </physiologicalReaction>
</comment>